<dbReference type="EMBL" id="BMZS01000002">
    <property type="protein sequence ID" value="GHD42446.1"/>
    <property type="molecule type" value="Genomic_DNA"/>
</dbReference>
<feature type="compositionally biased region" description="Basic and acidic residues" evidence="1">
    <location>
        <begin position="46"/>
        <end position="56"/>
    </location>
</feature>
<reference evidence="2" key="1">
    <citation type="journal article" date="2014" name="Int. J. Syst. Evol. Microbiol.">
        <title>Complete genome sequence of Corynebacterium casei LMG S-19264T (=DSM 44701T), isolated from a smear-ripened cheese.</title>
        <authorList>
            <consortium name="US DOE Joint Genome Institute (JGI-PGF)"/>
            <person name="Walter F."/>
            <person name="Albersmeier A."/>
            <person name="Kalinowski J."/>
            <person name="Ruckert C."/>
        </authorList>
    </citation>
    <scope>NUCLEOTIDE SEQUENCE</scope>
    <source>
        <strain evidence="2">KCTC 42651</strain>
    </source>
</reference>
<reference evidence="2" key="2">
    <citation type="submission" date="2020-09" db="EMBL/GenBank/DDBJ databases">
        <authorList>
            <person name="Sun Q."/>
            <person name="Kim S."/>
        </authorList>
    </citation>
    <scope>NUCLEOTIDE SEQUENCE</scope>
    <source>
        <strain evidence="2">KCTC 42651</strain>
    </source>
</reference>
<evidence type="ECO:0000256" key="1">
    <source>
        <dbReference type="SAM" id="MobiDB-lite"/>
    </source>
</evidence>
<protein>
    <submittedName>
        <fullName evidence="2">Uncharacterized protein</fullName>
    </submittedName>
</protein>
<gene>
    <name evidence="2" type="ORF">GCM10017083_07490</name>
</gene>
<keyword evidence="3" id="KW-1185">Reference proteome</keyword>
<feature type="region of interest" description="Disordered" evidence="1">
    <location>
        <begin position="38"/>
        <end position="63"/>
    </location>
</feature>
<dbReference type="RefSeq" id="WP_189987600.1">
    <property type="nucleotide sequence ID" value="NZ_BMZS01000002.1"/>
</dbReference>
<dbReference type="Proteomes" id="UP000630353">
    <property type="component" value="Unassembled WGS sequence"/>
</dbReference>
<dbReference type="AlphaFoldDB" id="A0A918XNX4"/>
<organism evidence="2 3">
    <name type="scientific">Thalassobaculum fulvum</name>
    <dbReference type="NCBI Taxonomy" id="1633335"/>
    <lineage>
        <taxon>Bacteria</taxon>
        <taxon>Pseudomonadati</taxon>
        <taxon>Pseudomonadota</taxon>
        <taxon>Alphaproteobacteria</taxon>
        <taxon>Rhodospirillales</taxon>
        <taxon>Thalassobaculaceae</taxon>
        <taxon>Thalassobaculum</taxon>
    </lineage>
</organism>
<accession>A0A918XNX4</accession>
<name>A0A918XNX4_9PROT</name>
<proteinExistence type="predicted"/>
<comment type="caution">
    <text evidence="2">The sequence shown here is derived from an EMBL/GenBank/DDBJ whole genome shotgun (WGS) entry which is preliminary data.</text>
</comment>
<sequence length="63" mass="7158">MQQHKFKVGQMVSYFGQGTLKAARGEYTVIARLPADNRGPQYRIKSKQEPHERLVSEPDLSLA</sequence>
<evidence type="ECO:0000313" key="2">
    <source>
        <dbReference type="EMBL" id="GHD42446.1"/>
    </source>
</evidence>
<evidence type="ECO:0000313" key="3">
    <source>
        <dbReference type="Proteomes" id="UP000630353"/>
    </source>
</evidence>